<dbReference type="Pfam" id="PF00023">
    <property type="entry name" value="Ank"/>
    <property type="match status" value="1"/>
</dbReference>
<dbReference type="Proteomes" id="UP000758603">
    <property type="component" value="Unassembled WGS sequence"/>
</dbReference>
<keyword evidence="5" id="KW-1185">Reference proteome</keyword>
<dbReference type="InterPro" id="IPR056884">
    <property type="entry name" value="NPHP3-like_N"/>
</dbReference>
<dbReference type="RefSeq" id="XP_045951608.1">
    <property type="nucleotide sequence ID" value="XM_046105607.1"/>
</dbReference>
<keyword evidence="1" id="KW-0677">Repeat</keyword>
<gene>
    <name evidence="4" type="ORF">BKA67DRAFT_632487</name>
</gene>
<feature type="domain" description="Nephrocystin 3-like N-terminal" evidence="3">
    <location>
        <begin position="98"/>
        <end position="265"/>
    </location>
</feature>
<evidence type="ECO:0000313" key="4">
    <source>
        <dbReference type="EMBL" id="KAH6645094.1"/>
    </source>
</evidence>
<name>A0A9P8U8D8_9PEZI</name>
<evidence type="ECO:0000313" key="5">
    <source>
        <dbReference type="Proteomes" id="UP000758603"/>
    </source>
</evidence>
<evidence type="ECO:0000259" key="3">
    <source>
        <dbReference type="Pfam" id="PF24883"/>
    </source>
</evidence>
<dbReference type="Pfam" id="PF12796">
    <property type="entry name" value="Ank_2"/>
    <property type="match status" value="1"/>
</dbReference>
<proteinExistence type="predicted"/>
<dbReference type="PANTHER" id="PTHR10039">
    <property type="entry name" value="AMELOGENIN"/>
    <property type="match status" value="1"/>
</dbReference>
<dbReference type="InterPro" id="IPR036770">
    <property type="entry name" value="Ankyrin_rpt-contain_sf"/>
</dbReference>
<dbReference type="PANTHER" id="PTHR10039:SF5">
    <property type="entry name" value="NACHT DOMAIN-CONTAINING PROTEIN"/>
    <property type="match status" value="1"/>
</dbReference>
<dbReference type="Gene3D" id="3.40.50.300">
    <property type="entry name" value="P-loop containing nucleotide triphosphate hydrolases"/>
    <property type="match status" value="1"/>
</dbReference>
<dbReference type="PROSITE" id="PS50297">
    <property type="entry name" value="ANK_REP_REGION"/>
    <property type="match status" value="3"/>
</dbReference>
<dbReference type="InterPro" id="IPR002110">
    <property type="entry name" value="Ankyrin_rpt"/>
</dbReference>
<dbReference type="PRINTS" id="PR01415">
    <property type="entry name" value="ANKYRIN"/>
</dbReference>
<reference evidence="4" key="1">
    <citation type="journal article" date="2021" name="Nat. Commun.">
        <title>Genetic determinants of endophytism in the Arabidopsis root mycobiome.</title>
        <authorList>
            <person name="Mesny F."/>
            <person name="Miyauchi S."/>
            <person name="Thiergart T."/>
            <person name="Pickel B."/>
            <person name="Atanasova L."/>
            <person name="Karlsson M."/>
            <person name="Huettel B."/>
            <person name="Barry K.W."/>
            <person name="Haridas S."/>
            <person name="Chen C."/>
            <person name="Bauer D."/>
            <person name="Andreopoulos W."/>
            <person name="Pangilinan J."/>
            <person name="LaButti K."/>
            <person name="Riley R."/>
            <person name="Lipzen A."/>
            <person name="Clum A."/>
            <person name="Drula E."/>
            <person name="Henrissat B."/>
            <person name="Kohler A."/>
            <person name="Grigoriev I.V."/>
            <person name="Martin F.M."/>
            <person name="Hacquard S."/>
        </authorList>
    </citation>
    <scope>NUCLEOTIDE SEQUENCE</scope>
    <source>
        <strain evidence="4">MPI-SDFR-AT-0073</strain>
    </source>
</reference>
<feature type="repeat" description="ANK" evidence="2">
    <location>
        <begin position="747"/>
        <end position="779"/>
    </location>
</feature>
<dbReference type="AlphaFoldDB" id="A0A9P8U8D8"/>
<dbReference type="SUPFAM" id="SSF52540">
    <property type="entry name" value="P-loop containing nucleoside triphosphate hydrolases"/>
    <property type="match status" value="1"/>
</dbReference>
<feature type="non-terminal residue" evidence="4">
    <location>
        <position position="796"/>
    </location>
</feature>
<dbReference type="Gene3D" id="1.25.40.20">
    <property type="entry name" value="Ankyrin repeat-containing domain"/>
    <property type="match status" value="1"/>
</dbReference>
<dbReference type="OrthoDB" id="194358at2759"/>
<accession>A0A9P8U8D8</accession>
<dbReference type="SMART" id="SM00248">
    <property type="entry name" value="ANK"/>
    <property type="match status" value="3"/>
</dbReference>
<protein>
    <submittedName>
        <fullName evidence="4">Ankyrin repeat-containing domain protein</fullName>
    </submittedName>
</protein>
<dbReference type="GeneID" id="70134498"/>
<sequence>MEPLAKKPRLDVTITGHQAELPNDVLWSQRYNRSESSTFHGSGVQVQNGSVDVGRDLIVNNFATTNEPNDHRRSLLETLRFDQIDARHLSIKNAHATTCRWFLQTPIYKTWEEKDPEHNGNNFLWIKGKPGAGKSTLMKFLLGQSQIRIHKKRSNDVVVSFFFNARGDDLEKSTVGLYRSLLLQLLETRPELQHLLDTSRPGRRWDIGSLKSLFEKVVQHLGEIPVICLIDALDECEEVEVRAMVDFLSDMVHIGKRLYICFASRHYPHITVNTGLSIILEERDEHQTDIATYLNSALRIGHSKLAEEIRSDLQEKASGVFMWVVLVVDILNKEYDAGCNHTLRERLRQLPGDLHELFRDILTRDTNHQDALLLCIQWVLFAKQSLTSKQLYFAILSGFEPQYLPDCHSDDISDDDVQRYILNNSKGLVELTKSKMATIQFIHESVRDFLLKEGGLDRVFPHLGTNIPGRSHEALKHCCLRYMGMEAVIRLGESSREATNLKFPFLEYANHSIFYHADQAESYGVSQGDFLAHFPLPEWIRHYNALQKHDTRRYTPKASLLYILAESDTPALVRAYRPRQSYFEVEDERYGLPILAAVAMKSSATVQAMLELRAEQMPEFSFAHFCSLLPSTSSNKHVSSRNFTFSKKRGILPQLVENGNEAVSLFFLVTENCDFDLRDKQGKSVLMHAIERGYRAVSEELVQKGADISAADNDGKTPLHHASSSGQAKVATLLIDRGADISTTDKDGKTPLYHALSLGQVDVALLLIDRGADISTTDKDGKTPLYHALSLGQVDV</sequence>
<dbReference type="InterPro" id="IPR027417">
    <property type="entry name" value="P-loop_NTPase"/>
</dbReference>
<feature type="repeat" description="ANK" evidence="2">
    <location>
        <begin position="714"/>
        <end position="746"/>
    </location>
</feature>
<evidence type="ECO:0000256" key="2">
    <source>
        <dbReference type="PROSITE-ProRule" id="PRU00023"/>
    </source>
</evidence>
<keyword evidence="2" id="KW-0040">ANK repeat</keyword>
<organism evidence="4 5">
    <name type="scientific">Truncatella angustata</name>
    <dbReference type="NCBI Taxonomy" id="152316"/>
    <lineage>
        <taxon>Eukaryota</taxon>
        <taxon>Fungi</taxon>
        <taxon>Dikarya</taxon>
        <taxon>Ascomycota</taxon>
        <taxon>Pezizomycotina</taxon>
        <taxon>Sordariomycetes</taxon>
        <taxon>Xylariomycetidae</taxon>
        <taxon>Amphisphaeriales</taxon>
        <taxon>Sporocadaceae</taxon>
        <taxon>Truncatella</taxon>
    </lineage>
</organism>
<dbReference type="Pfam" id="PF24883">
    <property type="entry name" value="NPHP3_N"/>
    <property type="match status" value="1"/>
</dbReference>
<comment type="caution">
    <text evidence="4">The sequence shown here is derived from an EMBL/GenBank/DDBJ whole genome shotgun (WGS) entry which is preliminary data.</text>
</comment>
<evidence type="ECO:0000256" key="1">
    <source>
        <dbReference type="ARBA" id="ARBA00022737"/>
    </source>
</evidence>
<dbReference type="PROSITE" id="PS50088">
    <property type="entry name" value="ANK_REPEAT"/>
    <property type="match status" value="3"/>
</dbReference>
<dbReference type="EMBL" id="JAGPXC010000012">
    <property type="protein sequence ID" value="KAH6645094.1"/>
    <property type="molecule type" value="Genomic_DNA"/>
</dbReference>
<dbReference type="SUPFAM" id="SSF48403">
    <property type="entry name" value="Ankyrin repeat"/>
    <property type="match status" value="1"/>
</dbReference>
<feature type="repeat" description="ANK" evidence="2">
    <location>
        <begin position="681"/>
        <end position="713"/>
    </location>
</feature>